<dbReference type="PRINTS" id="PR00455">
    <property type="entry name" value="HTHTETR"/>
</dbReference>
<evidence type="ECO:0000256" key="2">
    <source>
        <dbReference type="PROSITE-ProRule" id="PRU00335"/>
    </source>
</evidence>
<dbReference type="PROSITE" id="PS50977">
    <property type="entry name" value="HTH_TETR_2"/>
    <property type="match status" value="1"/>
</dbReference>
<dbReference type="PANTHER" id="PTHR30055:SF226">
    <property type="entry name" value="HTH-TYPE TRANSCRIPTIONAL REGULATOR PKSA"/>
    <property type="match status" value="1"/>
</dbReference>
<evidence type="ECO:0000256" key="1">
    <source>
        <dbReference type="ARBA" id="ARBA00023125"/>
    </source>
</evidence>
<keyword evidence="1 2" id="KW-0238">DNA-binding</keyword>
<comment type="caution">
    <text evidence="4">The sequence shown here is derived from an EMBL/GenBank/DDBJ whole genome shotgun (WGS) entry which is preliminary data.</text>
</comment>
<dbReference type="SUPFAM" id="SSF46689">
    <property type="entry name" value="Homeodomain-like"/>
    <property type="match status" value="1"/>
</dbReference>
<evidence type="ECO:0000259" key="3">
    <source>
        <dbReference type="PROSITE" id="PS50977"/>
    </source>
</evidence>
<gene>
    <name evidence="4" type="ORF">CFH80_01965</name>
</gene>
<dbReference type="InterPro" id="IPR050109">
    <property type="entry name" value="HTH-type_TetR-like_transc_reg"/>
</dbReference>
<dbReference type="Gene3D" id="1.10.357.10">
    <property type="entry name" value="Tetracycline Repressor, domain 2"/>
    <property type="match status" value="1"/>
</dbReference>
<dbReference type="InterPro" id="IPR009057">
    <property type="entry name" value="Homeodomain-like_sf"/>
</dbReference>
<dbReference type="AlphaFoldDB" id="A0A2D3WD18"/>
<organism evidence="4 5">
    <name type="scientific">Sulfurospirillum cavolei</name>
    <dbReference type="NCBI Taxonomy" id="366522"/>
    <lineage>
        <taxon>Bacteria</taxon>
        <taxon>Pseudomonadati</taxon>
        <taxon>Campylobacterota</taxon>
        <taxon>Epsilonproteobacteria</taxon>
        <taxon>Campylobacterales</taxon>
        <taxon>Sulfurospirillaceae</taxon>
        <taxon>Sulfurospirillum</taxon>
    </lineage>
</organism>
<evidence type="ECO:0000313" key="4">
    <source>
        <dbReference type="EMBL" id="DAB36970.1"/>
    </source>
</evidence>
<dbReference type="EMBL" id="DLUG01000058">
    <property type="protein sequence ID" value="DAB36970.1"/>
    <property type="molecule type" value="Genomic_DNA"/>
</dbReference>
<dbReference type="Proteomes" id="UP000231638">
    <property type="component" value="Unassembled WGS sequence"/>
</dbReference>
<dbReference type="InterPro" id="IPR039536">
    <property type="entry name" value="TetR_C_Proteobacteria"/>
</dbReference>
<dbReference type="Gene3D" id="1.10.10.60">
    <property type="entry name" value="Homeodomain-like"/>
    <property type="match status" value="1"/>
</dbReference>
<proteinExistence type="predicted"/>
<protein>
    <submittedName>
        <fullName evidence="4">TetR family transcriptional regulator</fullName>
    </submittedName>
</protein>
<dbReference type="STRING" id="366522.GCA_001548055_01482"/>
<sequence>MNKEGCCFFNSFFKQLSTKAESRCTKIVDVAYRLFLEKGYKNVSMCDIVKVAGGSLATLYKHFGNKEQLFIAALEAKSQELFGEWSKMSQGYEGRLEAFLTMIGHEFLRVVIENDAVLFHRLIVSVGYLDDLPFSEQVMQKVMMRPKKVISDYLDREKKEGRITVEDTLLCAEQFLHALKDPFIFGRLVGAKIDISHEKQERALRQVVTIFVKGLQRL</sequence>
<reference evidence="4 5" key="1">
    <citation type="journal article" date="2017" name="Front. Microbiol.">
        <title>Comparative Genomic Analysis of the Class Epsilonproteobacteria and Proposed Reclassification to Epsilonbacteraeota (phyl. nov.).</title>
        <authorList>
            <person name="Waite D.W."/>
            <person name="Vanwonterghem I."/>
            <person name="Rinke C."/>
            <person name="Parks D.H."/>
            <person name="Zhang Y."/>
            <person name="Takai K."/>
            <person name="Sievert S.M."/>
            <person name="Simon J."/>
            <person name="Campbell B.J."/>
            <person name="Hanson T.E."/>
            <person name="Woyke T."/>
            <person name="Klotz M.G."/>
            <person name="Hugenholtz P."/>
        </authorList>
    </citation>
    <scope>NUCLEOTIDE SEQUENCE [LARGE SCALE GENOMIC DNA]</scope>
    <source>
        <strain evidence="4">UBA11420</strain>
    </source>
</reference>
<accession>A0A2D3WD18</accession>
<feature type="domain" description="HTH tetR-type" evidence="3">
    <location>
        <begin position="21"/>
        <end position="81"/>
    </location>
</feature>
<feature type="DNA-binding region" description="H-T-H motif" evidence="2">
    <location>
        <begin position="44"/>
        <end position="63"/>
    </location>
</feature>
<dbReference type="Pfam" id="PF14246">
    <property type="entry name" value="TetR_C_7"/>
    <property type="match status" value="1"/>
</dbReference>
<name>A0A2D3WD18_9BACT</name>
<dbReference type="InterPro" id="IPR001647">
    <property type="entry name" value="HTH_TetR"/>
</dbReference>
<dbReference type="GO" id="GO:0003700">
    <property type="term" value="F:DNA-binding transcription factor activity"/>
    <property type="evidence" value="ECO:0007669"/>
    <property type="project" value="TreeGrafter"/>
</dbReference>
<dbReference type="Pfam" id="PF00440">
    <property type="entry name" value="TetR_N"/>
    <property type="match status" value="1"/>
</dbReference>
<dbReference type="GO" id="GO:0000976">
    <property type="term" value="F:transcription cis-regulatory region binding"/>
    <property type="evidence" value="ECO:0007669"/>
    <property type="project" value="TreeGrafter"/>
</dbReference>
<evidence type="ECO:0000313" key="5">
    <source>
        <dbReference type="Proteomes" id="UP000231638"/>
    </source>
</evidence>
<dbReference type="PANTHER" id="PTHR30055">
    <property type="entry name" value="HTH-TYPE TRANSCRIPTIONAL REGULATOR RUTR"/>
    <property type="match status" value="1"/>
</dbReference>